<evidence type="ECO:0000313" key="4">
    <source>
        <dbReference type="Proteomes" id="UP000595197"/>
    </source>
</evidence>
<name>A0ABX7B9F5_9PROT</name>
<dbReference type="InterPro" id="IPR051699">
    <property type="entry name" value="Rpn/YhgA-like_nuclease"/>
</dbReference>
<dbReference type="EMBL" id="CP067420">
    <property type="protein sequence ID" value="QQP91004.1"/>
    <property type="molecule type" value="Genomic_DNA"/>
</dbReference>
<dbReference type="Pfam" id="PF04754">
    <property type="entry name" value="Transposase_31"/>
    <property type="match status" value="1"/>
</dbReference>
<protein>
    <submittedName>
        <fullName evidence="3">Rpn family recombination-promoting nuclease/putative transposase</fullName>
    </submittedName>
</protein>
<accession>A0ABX7B9F5</accession>
<sequence length="300" mass="32406">MKQTPTVPETSPESSTDETTNGSNGPSEEDGSAGTRPLIRRHDQFAKLVLDRPGNADTFLRERLPASVVAGLTADRAVDRSESFVDPVLAELRGDRVYSFGLRNGLPLLVWTVLEHKSAGEADALVQILGYLNGTAVKGARRIEYPDGTVRVVPAPVLAVILYHGSGRWPHPPSLGEAYGVPDEVLAAGPLDFSYTLVDLSAIPDAELSRDPDLQAGLLMLKHATRDGNPEVTLERLLSIAAVIGLTVLRAVVRHVFVVDDGRNRERLRTVLSRVAPGQEEKIMPTIAELYIAEGEARGN</sequence>
<feature type="compositionally biased region" description="Low complexity" evidence="1">
    <location>
        <begin position="1"/>
        <end position="20"/>
    </location>
</feature>
<evidence type="ECO:0000259" key="2">
    <source>
        <dbReference type="Pfam" id="PF04754"/>
    </source>
</evidence>
<dbReference type="RefSeq" id="WP_201078477.1">
    <property type="nucleotide sequence ID" value="NZ_CP067420.1"/>
</dbReference>
<dbReference type="InterPro" id="IPR006842">
    <property type="entry name" value="Transposase_31"/>
</dbReference>
<evidence type="ECO:0000256" key="1">
    <source>
        <dbReference type="SAM" id="MobiDB-lite"/>
    </source>
</evidence>
<dbReference type="PANTHER" id="PTHR34611:SF2">
    <property type="entry name" value="INACTIVE RECOMBINATION-PROMOTING NUCLEASE-LIKE PROTEIN RPNE-RELATED"/>
    <property type="match status" value="1"/>
</dbReference>
<proteinExistence type="predicted"/>
<evidence type="ECO:0000313" key="3">
    <source>
        <dbReference type="EMBL" id="QQP91004.1"/>
    </source>
</evidence>
<dbReference type="PANTHER" id="PTHR34611">
    <property type="match status" value="1"/>
</dbReference>
<feature type="domain" description="Transposase (putative) YhgA-like" evidence="2">
    <location>
        <begin position="41"/>
        <end position="231"/>
    </location>
</feature>
<reference evidence="3" key="1">
    <citation type="submission" date="2021-02" db="EMBL/GenBank/DDBJ databases">
        <title>Skermanella TT6 skin isolate.</title>
        <authorList>
            <person name="Lee K."/>
            <person name="Ganzorig M."/>
        </authorList>
    </citation>
    <scope>NUCLEOTIDE SEQUENCE</scope>
    <source>
        <strain evidence="3">TT6</strain>
    </source>
</reference>
<feature type="region of interest" description="Disordered" evidence="1">
    <location>
        <begin position="1"/>
        <end position="37"/>
    </location>
</feature>
<gene>
    <name evidence="3" type="ORF">IGS68_07235</name>
</gene>
<dbReference type="Proteomes" id="UP000595197">
    <property type="component" value="Chromosome"/>
</dbReference>
<keyword evidence="4" id="KW-1185">Reference proteome</keyword>
<organism evidence="3 4">
    <name type="scientific">Skermanella cutis</name>
    <dbReference type="NCBI Taxonomy" id="2775420"/>
    <lineage>
        <taxon>Bacteria</taxon>
        <taxon>Pseudomonadati</taxon>
        <taxon>Pseudomonadota</taxon>
        <taxon>Alphaproteobacteria</taxon>
        <taxon>Rhodospirillales</taxon>
        <taxon>Azospirillaceae</taxon>
        <taxon>Skermanella</taxon>
    </lineage>
</organism>